<evidence type="ECO:0000256" key="4">
    <source>
        <dbReference type="ARBA" id="ARBA00021870"/>
    </source>
</evidence>
<dbReference type="InterPro" id="IPR000090">
    <property type="entry name" value="Flg_Motor_Flig"/>
</dbReference>
<dbReference type="InterPro" id="IPR032779">
    <property type="entry name" value="FliG_M"/>
</dbReference>
<evidence type="ECO:0000256" key="2">
    <source>
        <dbReference type="ARBA" id="ARBA00004413"/>
    </source>
</evidence>
<feature type="domain" description="Flagellar motor switch protein FliG C-terminal" evidence="11">
    <location>
        <begin position="234"/>
        <end position="339"/>
    </location>
</feature>
<dbReference type="PANTHER" id="PTHR30534">
    <property type="entry name" value="FLAGELLAR MOTOR SWITCH PROTEIN FLIG"/>
    <property type="match status" value="1"/>
</dbReference>
<evidence type="ECO:0000256" key="1">
    <source>
        <dbReference type="ARBA" id="ARBA00004117"/>
    </source>
</evidence>
<evidence type="ECO:0000256" key="8">
    <source>
        <dbReference type="ARBA" id="ARBA00023136"/>
    </source>
</evidence>
<dbReference type="Pfam" id="PF14841">
    <property type="entry name" value="FliG_M"/>
    <property type="match status" value="1"/>
</dbReference>
<accession>A0A940MTI8</accession>
<evidence type="ECO:0000259" key="13">
    <source>
        <dbReference type="Pfam" id="PF14842"/>
    </source>
</evidence>
<dbReference type="GO" id="GO:0071973">
    <property type="term" value="P:bacterial-type flagellum-dependent cell motility"/>
    <property type="evidence" value="ECO:0007669"/>
    <property type="project" value="InterPro"/>
</dbReference>
<feature type="domain" description="Flagellar motor switch protein FliG middle" evidence="12">
    <location>
        <begin position="132"/>
        <end position="205"/>
    </location>
</feature>
<comment type="subcellular location">
    <subcellularLocation>
        <location evidence="1">Bacterial flagellum basal body</location>
    </subcellularLocation>
    <subcellularLocation>
        <location evidence="2">Cell membrane</location>
        <topology evidence="2">Peripheral membrane protein</topology>
        <orientation evidence="2">Cytoplasmic side</orientation>
    </subcellularLocation>
</comment>
<keyword evidence="14" id="KW-0282">Flagellum</keyword>
<protein>
    <recommendedName>
        <fullName evidence="4">Flagellar motor switch protein FliG</fullName>
    </recommendedName>
</protein>
<comment type="caution">
    <text evidence="14">The sequence shown here is derived from an EMBL/GenBank/DDBJ whole genome shotgun (WGS) entry which is preliminary data.</text>
</comment>
<dbReference type="SUPFAM" id="SSF48029">
    <property type="entry name" value="FliG"/>
    <property type="match status" value="2"/>
</dbReference>
<keyword evidence="5" id="KW-1003">Cell membrane</keyword>
<sequence length="349" mass="38542">MAVAALDKSIDAKPRSRRRKLTGPQKAAILFLCIGEKRGSAMLRKLDDEEIQQMTRAISGLGSISSEAVEEVLTQFLEGIQKGSGVVGSFAIAENMLRSLLPSDQVDGILKDIRGPLKERDLWGRFNALSENVIANYLKSEHEQIAAVILTNVKTDVAAKVLPLLGPEKMANVVERMIRMEAIPTHMMRQIEESLQKDIMNAGSQPTATEQHQRMAELFNKMDRGAFDAISPDLETALPDAFNSIKAKMFTFEDLVKMAPMDLARVMRGVPGNTLPTALRGASQTAREAFLNALPGRSRDMLVDEMDSMGPVRGRDVTAAQSTILDYARSLADEELIRLPLQEDEDEMF</sequence>
<proteinExistence type="inferred from homology"/>
<reference evidence="14" key="1">
    <citation type="submission" date="2021-03" db="EMBL/GenBank/DDBJ databases">
        <title>Sagittula salina sp. nov. strain M10.9X isolated from the marine waste.</title>
        <authorList>
            <person name="Satari L."/>
            <person name="Molina-Menor E."/>
            <person name="Vidal-Verdu A."/>
            <person name="Pascual J."/>
            <person name="Pereto J."/>
            <person name="Porcar M."/>
        </authorList>
    </citation>
    <scope>NUCLEOTIDE SEQUENCE</scope>
    <source>
        <strain evidence="14">M10.9X</strain>
    </source>
</reference>
<dbReference type="Pfam" id="PF14842">
    <property type="entry name" value="FliG_N"/>
    <property type="match status" value="1"/>
</dbReference>
<feature type="domain" description="Flagellar motor switch protein FliG N-terminal" evidence="13">
    <location>
        <begin position="20"/>
        <end position="120"/>
    </location>
</feature>
<name>A0A940MTI8_9RHOB</name>
<evidence type="ECO:0000256" key="5">
    <source>
        <dbReference type="ARBA" id="ARBA00022475"/>
    </source>
</evidence>
<gene>
    <name evidence="14" type="ORF">J5474_19135</name>
</gene>
<keyword evidence="6" id="KW-0145">Chemotaxis</keyword>
<evidence type="ECO:0000256" key="3">
    <source>
        <dbReference type="ARBA" id="ARBA00010299"/>
    </source>
</evidence>
<comment type="similarity">
    <text evidence="3">Belongs to the FliG family.</text>
</comment>
<evidence type="ECO:0000313" key="14">
    <source>
        <dbReference type="EMBL" id="MBP0484591.1"/>
    </source>
</evidence>
<dbReference type="EMBL" id="JAGISH010000014">
    <property type="protein sequence ID" value="MBP0484591.1"/>
    <property type="molecule type" value="Genomic_DNA"/>
</dbReference>
<dbReference type="RefSeq" id="WP_209363081.1">
    <property type="nucleotide sequence ID" value="NZ_JAGISH010000014.1"/>
</dbReference>
<organism evidence="14 15">
    <name type="scientific">Sagittula salina</name>
    <dbReference type="NCBI Taxonomy" id="2820268"/>
    <lineage>
        <taxon>Bacteria</taxon>
        <taxon>Pseudomonadati</taxon>
        <taxon>Pseudomonadota</taxon>
        <taxon>Alphaproteobacteria</taxon>
        <taxon>Rhodobacterales</taxon>
        <taxon>Roseobacteraceae</taxon>
        <taxon>Sagittula</taxon>
    </lineage>
</organism>
<dbReference type="GO" id="GO:0006935">
    <property type="term" value="P:chemotaxis"/>
    <property type="evidence" value="ECO:0007669"/>
    <property type="project" value="UniProtKB-KW"/>
</dbReference>
<evidence type="ECO:0000259" key="12">
    <source>
        <dbReference type="Pfam" id="PF14841"/>
    </source>
</evidence>
<dbReference type="GO" id="GO:0009425">
    <property type="term" value="C:bacterial-type flagellum basal body"/>
    <property type="evidence" value="ECO:0007669"/>
    <property type="project" value="UniProtKB-SubCell"/>
</dbReference>
<dbReference type="Gene3D" id="1.10.220.30">
    <property type="match status" value="3"/>
</dbReference>
<dbReference type="Proteomes" id="UP000675940">
    <property type="component" value="Unassembled WGS sequence"/>
</dbReference>
<dbReference type="Pfam" id="PF01706">
    <property type="entry name" value="FliG_C"/>
    <property type="match status" value="1"/>
</dbReference>
<keyword evidence="14" id="KW-0969">Cilium</keyword>
<evidence type="ECO:0000256" key="7">
    <source>
        <dbReference type="ARBA" id="ARBA00022779"/>
    </source>
</evidence>
<dbReference type="InterPro" id="IPR028263">
    <property type="entry name" value="FliG_N"/>
</dbReference>
<comment type="function">
    <text evidence="10">FliG is one of three proteins (FliG, FliN, FliM) that forms the rotor-mounted switch complex (C ring), located at the base of the basal body. This complex interacts with the CheY and CheZ chemotaxis proteins, in addition to contacting components of the motor that determine the direction of flagellar rotation.</text>
</comment>
<dbReference type="InterPro" id="IPR011002">
    <property type="entry name" value="FliG_a-hlx"/>
</dbReference>
<evidence type="ECO:0000259" key="11">
    <source>
        <dbReference type="Pfam" id="PF01706"/>
    </source>
</evidence>
<keyword evidence="15" id="KW-1185">Reference proteome</keyword>
<dbReference type="GO" id="GO:0003774">
    <property type="term" value="F:cytoskeletal motor activity"/>
    <property type="evidence" value="ECO:0007669"/>
    <property type="project" value="InterPro"/>
</dbReference>
<dbReference type="PANTHER" id="PTHR30534:SF0">
    <property type="entry name" value="FLAGELLAR MOTOR SWITCH PROTEIN FLIG"/>
    <property type="match status" value="1"/>
</dbReference>
<evidence type="ECO:0000256" key="6">
    <source>
        <dbReference type="ARBA" id="ARBA00022500"/>
    </source>
</evidence>
<evidence type="ECO:0000313" key="15">
    <source>
        <dbReference type="Proteomes" id="UP000675940"/>
    </source>
</evidence>
<keyword evidence="8" id="KW-0472">Membrane</keyword>
<dbReference type="GO" id="GO:0005886">
    <property type="term" value="C:plasma membrane"/>
    <property type="evidence" value="ECO:0007669"/>
    <property type="project" value="UniProtKB-SubCell"/>
</dbReference>
<keyword evidence="9" id="KW-0975">Bacterial flagellum</keyword>
<evidence type="ECO:0000256" key="10">
    <source>
        <dbReference type="ARBA" id="ARBA00025598"/>
    </source>
</evidence>
<keyword evidence="7" id="KW-0283">Flagellar rotation</keyword>
<dbReference type="PRINTS" id="PR00954">
    <property type="entry name" value="FLGMOTORFLIG"/>
</dbReference>
<dbReference type="InterPro" id="IPR023087">
    <property type="entry name" value="Flg_Motor_Flig_C"/>
</dbReference>
<keyword evidence="14" id="KW-0966">Cell projection</keyword>
<evidence type="ECO:0000256" key="9">
    <source>
        <dbReference type="ARBA" id="ARBA00023143"/>
    </source>
</evidence>
<dbReference type="AlphaFoldDB" id="A0A940MTI8"/>